<comment type="caution">
    <text evidence="1">The sequence shown here is derived from an EMBL/GenBank/DDBJ whole genome shotgun (WGS) entry which is preliminary data.</text>
</comment>
<dbReference type="Proteomes" id="UP001057402">
    <property type="component" value="Chromosome 3"/>
</dbReference>
<dbReference type="EMBL" id="CM042882">
    <property type="protein sequence ID" value="KAI4383382.1"/>
    <property type="molecule type" value="Genomic_DNA"/>
</dbReference>
<gene>
    <name evidence="1" type="ORF">MLD38_009224</name>
</gene>
<proteinExistence type="predicted"/>
<sequence>MVLPIVIFLNWVWHRLLLLLFIKMPRFSDRLLPRNSPPSRPPVPSSLSFPSFPKCSLHGRDEATLVCDVHGGILRTPSFFPFFMLVAFEGGGILRAFALLLSCSFLWVLDHESQLRVMIFVTFCGLRLKDVEGVSRAVLPKFYLENIDGGVYDVLSSVGRRVVFTSVPRVMVEGFLREYLAVSGVVGTELGMCGEYFTGLVAGSGLVVRHHALKEYFGDSRPDIGLGSTSFHDHLFMSLCKVV</sequence>
<evidence type="ECO:0000313" key="2">
    <source>
        <dbReference type="Proteomes" id="UP001057402"/>
    </source>
</evidence>
<keyword evidence="2" id="KW-1185">Reference proteome</keyword>
<protein>
    <submittedName>
        <fullName evidence="1">Uncharacterized protein</fullName>
    </submittedName>
</protein>
<accession>A0ACB9RWL1</accession>
<organism evidence="1 2">
    <name type="scientific">Melastoma candidum</name>
    <dbReference type="NCBI Taxonomy" id="119954"/>
    <lineage>
        <taxon>Eukaryota</taxon>
        <taxon>Viridiplantae</taxon>
        <taxon>Streptophyta</taxon>
        <taxon>Embryophyta</taxon>
        <taxon>Tracheophyta</taxon>
        <taxon>Spermatophyta</taxon>
        <taxon>Magnoliopsida</taxon>
        <taxon>eudicotyledons</taxon>
        <taxon>Gunneridae</taxon>
        <taxon>Pentapetalae</taxon>
        <taxon>rosids</taxon>
        <taxon>malvids</taxon>
        <taxon>Myrtales</taxon>
        <taxon>Melastomataceae</taxon>
        <taxon>Melastomatoideae</taxon>
        <taxon>Melastomateae</taxon>
        <taxon>Melastoma</taxon>
    </lineage>
</organism>
<reference evidence="2" key="1">
    <citation type="journal article" date="2023" name="Front. Plant Sci.">
        <title>Chromosomal-level genome assembly of Melastoma candidum provides insights into trichome evolution.</title>
        <authorList>
            <person name="Zhong Y."/>
            <person name="Wu W."/>
            <person name="Sun C."/>
            <person name="Zou P."/>
            <person name="Liu Y."/>
            <person name="Dai S."/>
            <person name="Zhou R."/>
        </authorList>
    </citation>
    <scope>NUCLEOTIDE SEQUENCE [LARGE SCALE GENOMIC DNA]</scope>
</reference>
<name>A0ACB9RWL1_9MYRT</name>
<evidence type="ECO:0000313" key="1">
    <source>
        <dbReference type="EMBL" id="KAI4383382.1"/>
    </source>
</evidence>